<keyword evidence="1" id="KW-0472">Membrane</keyword>
<gene>
    <name evidence="2" type="ORF">M514_28329</name>
</gene>
<reference evidence="2" key="1">
    <citation type="journal article" date="2014" name="Nat. Genet.">
        <title>Genome and transcriptome of the porcine whipworm Trichuris suis.</title>
        <authorList>
            <person name="Jex A.R."/>
            <person name="Nejsum P."/>
            <person name="Schwarz E.M."/>
            <person name="Hu L."/>
            <person name="Young N.D."/>
            <person name="Hall R.S."/>
            <person name="Korhonen P.K."/>
            <person name="Liao S."/>
            <person name="Thamsborg S."/>
            <person name="Xia J."/>
            <person name="Xu P."/>
            <person name="Wang S."/>
            <person name="Scheerlinck J.P."/>
            <person name="Hofmann A."/>
            <person name="Sternberg P.W."/>
            <person name="Wang J."/>
            <person name="Gasser R.B."/>
        </authorList>
    </citation>
    <scope>NUCLEOTIDE SEQUENCE [LARGE SCALE GENOMIC DNA]</scope>
    <source>
        <strain evidence="2">DCEP-RM93F</strain>
    </source>
</reference>
<dbReference type="Proteomes" id="UP000030758">
    <property type="component" value="Unassembled WGS sequence"/>
</dbReference>
<keyword evidence="1" id="KW-0812">Transmembrane</keyword>
<proteinExistence type="predicted"/>
<feature type="transmembrane region" description="Helical" evidence="1">
    <location>
        <begin position="110"/>
        <end position="129"/>
    </location>
</feature>
<keyword evidence="1" id="KW-1133">Transmembrane helix</keyword>
<organism evidence="2">
    <name type="scientific">Trichuris suis</name>
    <name type="common">pig whipworm</name>
    <dbReference type="NCBI Taxonomy" id="68888"/>
    <lineage>
        <taxon>Eukaryota</taxon>
        <taxon>Metazoa</taxon>
        <taxon>Ecdysozoa</taxon>
        <taxon>Nematoda</taxon>
        <taxon>Enoplea</taxon>
        <taxon>Dorylaimia</taxon>
        <taxon>Trichinellida</taxon>
        <taxon>Trichuridae</taxon>
        <taxon>Trichuris</taxon>
    </lineage>
</organism>
<evidence type="ECO:0000256" key="1">
    <source>
        <dbReference type="SAM" id="Phobius"/>
    </source>
</evidence>
<dbReference type="EMBL" id="KL367883">
    <property type="protein sequence ID" value="KFD59492.1"/>
    <property type="molecule type" value="Genomic_DNA"/>
</dbReference>
<feature type="transmembrane region" description="Helical" evidence="1">
    <location>
        <begin position="83"/>
        <end position="104"/>
    </location>
</feature>
<accession>A0A085MQJ6</accession>
<name>A0A085MQJ6_9BILA</name>
<dbReference type="AlphaFoldDB" id="A0A085MQJ6"/>
<sequence>MFGTSHSLQKGMIIRALSLTEDFNNSRSLLFGLIRGKPSTNANLEFGLQDLLSRSVSLGILCTQGSSSNGSPRFTIWWKVSMVWGGSEGGCSVATLVVLLLILLLGIRSYIGFAYACGVVLPLSGILNAERSPWPASWGLFLAVSVAP</sequence>
<protein>
    <submittedName>
        <fullName evidence="2">Uncharacterized protein</fullName>
    </submittedName>
</protein>
<evidence type="ECO:0000313" key="2">
    <source>
        <dbReference type="EMBL" id="KFD59492.1"/>
    </source>
</evidence>